<evidence type="ECO:0000313" key="1">
    <source>
        <dbReference type="EMBL" id="OQV14722.1"/>
    </source>
</evidence>
<proteinExistence type="predicted"/>
<sequence>MSFSPLRVYPRDMLLSLERRHQQHAPPSLLITPPPAIGIRTPQRTFHPKKIRKSNIVFQHVNIQGLTEKKINSDLLGGQLYQVSGLKLYRKDRSAIFSGGRNKGGGTLLYIPDHVTSRELIIRNLDGAESMWVVCNFDGRAVLVGVSYRPPWATAGQTEELFAHIEDMLDQHPNHDHVLTDDVNINLTPGAVSPYAPYLRDLSSKYRLEDKIIGPTRVTATSATKIDIMLCGPPANYSQAPTMPIPESDHSLCSTMATYHCMTPPPSIELSRFDCGNTARMNSSIQQLPV</sequence>
<dbReference type="Gene3D" id="3.60.10.10">
    <property type="entry name" value="Endonuclease/exonuclease/phosphatase"/>
    <property type="match status" value="1"/>
</dbReference>
<dbReference type="OrthoDB" id="6781885at2759"/>
<dbReference type="EMBL" id="MTYJ01000100">
    <property type="protein sequence ID" value="OQV14722.1"/>
    <property type="molecule type" value="Genomic_DNA"/>
</dbReference>
<keyword evidence="2" id="KW-1185">Reference proteome</keyword>
<gene>
    <name evidence="1" type="ORF">BV898_11094</name>
</gene>
<organism evidence="1 2">
    <name type="scientific">Hypsibius exemplaris</name>
    <name type="common">Freshwater tardigrade</name>
    <dbReference type="NCBI Taxonomy" id="2072580"/>
    <lineage>
        <taxon>Eukaryota</taxon>
        <taxon>Metazoa</taxon>
        <taxon>Ecdysozoa</taxon>
        <taxon>Tardigrada</taxon>
        <taxon>Eutardigrada</taxon>
        <taxon>Parachela</taxon>
        <taxon>Hypsibioidea</taxon>
        <taxon>Hypsibiidae</taxon>
        <taxon>Hypsibius</taxon>
    </lineage>
</organism>
<comment type="caution">
    <text evidence="1">The sequence shown here is derived from an EMBL/GenBank/DDBJ whole genome shotgun (WGS) entry which is preliminary data.</text>
</comment>
<dbReference type="InterPro" id="IPR036691">
    <property type="entry name" value="Endo/exonu/phosph_ase_sf"/>
</dbReference>
<accession>A0A1W0WHR1</accession>
<dbReference type="AlphaFoldDB" id="A0A1W0WHR1"/>
<dbReference type="SUPFAM" id="SSF56219">
    <property type="entry name" value="DNase I-like"/>
    <property type="match status" value="1"/>
</dbReference>
<dbReference type="Proteomes" id="UP000192578">
    <property type="component" value="Unassembled WGS sequence"/>
</dbReference>
<evidence type="ECO:0008006" key="3">
    <source>
        <dbReference type="Google" id="ProtNLM"/>
    </source>
</evidence>
<name>A0A1W0WHR1_HYPEX</name>
<protein>
    <recommendedName>
        <fullName evidence="3">Endonuclease/exonuclease/phosphatase domain-containing protein</fullName>
    </recommendedName>
</protein>
<reference evidence="2" key="1">
    <citation type="submission" date="2017-01" db="EMBL/GenBank/DDBJ databases">
        <title>Comparative genomics of anhydrobiosis in the tardigrade Hypsibius dujardini.</title>
        <authorList>
            <person name="Yoshida Y."/>
            <person name="Koutsovoulos G."/>
            <person name="Laetsch D."/>
            <person name="Stevens L."/>
            <person name="Kumar S."/>
            <person name="Horikawa D."/>
            <person name="Ishino K."/>
            <person name="Komine S."/>
            <person name="Tomita M."/>
            <person name="Blaxter M."/>
            <person name="Arakawa K."/>
        </authorList>
    </citation>
    <scope>NUCLEOTIDE SEQUENCE [LARGE SCALE GENOMIC DNA]</scope>
    <source>
        <strain evidence="2">Z151</strain>
    </source>
</reference>
<evidence type="ECO:0000313" key="2">
    <source>
        <dbReference type="Proteomes" id="UP000192578"/>
    </source>
</evidence>